<dbReference type="Gene3D" id="3.40.190.10">
    <property type="entry name" value="Periplasmic binding protein-like II"/>
    <property type="match status" value="2"/>
</dbReference>
<proteinExistence type="inferred from homology"/>
<dbReference type="Gene3D" id="1.10.10.10">
    <property type="entry name" value="Winged helix-like DNA-binding domain superfamily/Winged helix DNA-binding domain"/>
    <property type="match status" value="1"/>
</dbReference>
<dbReference type="InterPro" id="IPR005119">
    <property type="entry name" value="LysR_subst-bd"/>
</dbReference>
<evidence type="ECO:0000259" key="5">
    <source>
        <dbReference type="PROSITE" id="PS50931"/>
    </source>
</evidence>
<dbReference type="PROSITE" id="PS50931">
    <property type="entry name" value="HTH_LYSR"/>
    <property type="match status" value="1"/>
</dbReference>
<keyword evidence="4" id="KW-0804">Transcription</keyword>
<keyword evidence="3 6" id="KW-0238">DNA-binding</keyword>
<dbReference type="InterPro" id="IPR036388">
    <property type="entry name" value="WH-like_DNA-bd_sf"/>
</dbReference>
<evidence type="ECO:0000313" key="6">
    <source>
        <dbReference type="EMBL" id="SNS17509.1"/>
    </source>
</evidence>
<dbReference type="CDD" id="cd08414">
    <property type="entry name" value="PBP2_LTTR_aromatics_like"/>
    <property type="match status" value="1"/>
</dbReference>
<dbReference type="AlphaFoldDB" id="A0A239CC17"/>
<comment type="similarity">
    <text evidence="1">Belongs to the LysR transcriptional regulatory family.</text>
</comment>
<evidence type="ECO:0000256" key="4">
    <source>
        <dbReference type="ARBA" id="ARBA00023163"/>
    </source>
</evidence>
<feature type="domain" description="HTH lysR-type" evidence="5">
    <location>
        <begin position="5"/>
        <end position="62"/>
    </location>
</feature>
<dbReference type="Proteomes" id="UP000198373">
    <property type="component" value="Unassembled WGS sequence"/>
</dbReference>
<keyword evidence="7" id="KW-1185">Reference proteome</keyword>
<dbReference type="SUPFAM" id="SSF53850">
    <property type="entry name" value="Periplasmic binding protein-like II"/>
    <property type="match status" value="1"/>
</dbReference>
<reference evidence="7" key="1">
    <citation type="submission" date="2017-06" db="EMBL/GenBank/DDBJ databases">
        <authorList>
            <person name="Varghese N."/>
            <person name="Submissions S."/>
        </authorList>
    </citation>
    <scope>NUCLEOTIDE SEQUENCE [LARGE SCALE GENOMIC DNA]</scope>
    <source>
        <strain evidence="7">DSM 46839</strain>
    </source>
</reference>
<dbReference type="GO" id="GO:0003677">
    <property type="term" value="F:DNA binding"/>
    <property type="evidence" value="ECO:0007669"/>
    <property type="project" value="UniProtKB-KW"/>
</dbReference>
<dbReference type="PANTHER" id="PTHR30346:SF0">
    <property type="entry name" value="HCA OPERON TRANSCRIPTIONAL ACTIVATOR HCAR"/>
    <property type="match status" value="1"/>
</dbReference>
<dbReference type="RefSeq" id="WP_089304541.1">
    <property type="nucleotide sequence ID" value="NZ_FZOO01000002.1"/>
</dbReference>
<evidence type="ECO:0000256" key="2">
    <source>
        <dbReference type="ARBA" id="ARBA00023015"/>
    </source>
</evidence>
<dbReference type="FunFam" id="1.10.10.10:FF:000001">
    <property type="entry name" value="LysR family transcriptional regulator"/>
    <property type="match status" value="1"/>
</dbReference>
<evidence type="ECO:0000313" key="7">
    <source>
        <dbReference type="Proteomes" id="UP000198373"/>
    </source>
</evidence>
<dbReference type="Pfam" id="PF00126">
    <property type="entry name" value="HTH_1"/>
    <property type="match status" value="1"/>
</dbReference>
<dbReference type="InterPro" id="IPR036390">
    <property type="entry name" value="WH_DNA-bd_sf"/>
</dbReference>
<protein>
    <submittedName>
        <fullName evidence="6">DNA-binding transcriptional regulator, LysR family</fullName>
    </submittedName>
</protein>
<dbReference type="InterPro" id="IPR000847">
    <property type="entry name" value="LysR_HTH_N"/>
</dbReference>
<accession>A0A239CC17</accession>
<dbReference type="SUPFAM" id="SSF46785">
    <property type="entry name" value="Winged helix' DNA-binding domain"/>
    <property type="match status" value="1"/>
</dbReference>
<dbReference type="GO" id="GO:0032993">
    <property type="term" value="C:protein-DNA complex"/>
    <property type="evidence" value="ECO:0007669"/>
    <property type="project" value="TreeGrafter"/>
</dbReference>
<gene>
    <name evidence="6" type="ORF">SAMN06893096_102353</name>
</gene>
<sequence>MTDAPEIRVLRYFVAVAEELHFGRAATRLHISQPSLSVQIRKLEHTLGARLLARTSRHVELTPAGVVLLEEAHRLLAGVERLTAATRRAADGGAGSLVVGFQANAAAELTPKILAAFQARCPRVQVEMRSHDFADPYVGLSTGSVDVAFVRPPVVVQGWLSMEILFVEPRVLVTSSDSPLAARGRVTVEDVVDEPFVGRRAPEYWRDFWLAVDTRGPHTVRLGAEVASVDECFEAILSRRGVAFTQASTQRFYDRPGLAFVPVDGLPPSAVAIAWRNDMDAQPVRDFVDTTRALAALDLVPSSTPAAGASLAATTIAAVAR</sequence>
<evidence type="ECO:0000256" key="3">
    <source>
        <dbReference type="ARBA" id="ARBA00023125"/>
    </source>
</evidence>
<dbReference type="GO" id="GO:0003700">
    <property type="term" value="F:DNA-binding transcription factor activity"/>
    <property type="evidence" value="ECO:0007669"/>
    <property type="project" value="InterPro"/>
</dbReference>
<dbReference type="PRINTS" id="PR00039">
    <property type="entry name" value="HTHLYSR"/>
</dbReference>
<keyword evidence="2" id="KW-0805">Transcription regulation</keyword>
<dbReference type="EMBL" id="FZOO01000002">
    <property type="protein sequence ID" value="SNS17509.1"/>
    <property type="molecule type" value="Genomic_DNA"/>
</dbReference>
<dbReference type="Pfam" id="PF03466">
    <property type="entry name" value="LysR_substrate"/>
    <property type="match status" value="1"/>
</dbReference>
<dbReference type="PANTHER" id="PTHR30346">
    <property type="entry name" value="TRANSCRIPTIONAL DUAL REGULATOR HCAR-RELATED"/>
    <property type="match status" value="1"/>
</dbReference>
<name>A0A239CC17_9ACTN</name>
<dbReference type="OrthoDB" id="3181812at2"/>
<evidence type="ECO:0000256" key="1">
    <source>
        <dbReference type="ARBA" id="ARBA00009437"/>
    </source>
</evidence>
<organism evidence="6 7">
    <name type="scientific">Geodermatophilus pulveris</name>
    <dbReference type="NCBI Taxonomy" id="1564159"/>
    <lineage>
        <taxon>Bacteria</taxon>
        <taxon>Bacillati</taxon>
        <taxon>Actinomycetota</taxon>
        <taxon>Actinomycetes</taxon>
        <taxon>Geodermatophilales</taxon>
        <taxon>Geodermatophilaceae</taxon>
        <taxon>Geodermatophilus</taxon>
    </lineage>
</organism>